<evidence type="ECO:0000256" key="7">
    <source>
        <dbReference type="SAM" id="Phobius"/>
    </source>
</evidence>
<organism evidence="9 10">
    <name type="scientific">Helicobacter trogontum</name>
    <dbReference type="NCBI Taxonomy" id="50960"/>
    <lineage>
        <taxon>Bacteria</taxon>
        <taxon>Pseudomonadati</taxon>
        <taxon>Campylobacterota</taxon>
        <taxon>Epsilonproteobacteria</taxon>
        <taxon>Campylobacterales</taxon>
        <taxon>Helicobacteraceae</taxon>
        <taxon>Helicobacter</taxon>
    </lineage>
</organism>
<comment type="subcellular location">
    <subcellularLocation>
        <location evidence="1">Cell membrane</location>
        <topology evidence="1">Multi-pass membrane protein</topology>
    </subcellularLocation>
</comment>
<protein>
    <submittedName>
        <fullName evidence="9">ABC transporter permease</fullName>
    </submittedName>
</protein>
<feature type="transmembrane region" description="Helical" evidence="7">
    <location>
        <begin position="21"/>
        <end position="49"/>
    </location>
</feature>
<evidence type="ECO:0000256" key="5">
    <source>
        <dbReference type="ARBA" id="ARBA00022989"/>
    </source>
</evidence>
<evidence type="ECO:0000256" key="2">
    <source>
        <dbReference type="ARBA" id="ARBA00005236"/>
    </source>
</evidence>
<dbReference type="AlphaFoldDB" id="A0A4U8SB55"/>
<dbReference type="RefSeq" id="WP_034346704.1">
    <property type="nucleotide sequence ID" value="NZ_FZNG01000008.1"/>
</dbReference>
<dbReference type="OrthoDB" id="9808461at2"/>
<dbReference type="GO" id="GO:0044874">
    <property type="term" value="P:lipoprotein localization to outer membrane"/>
    <property type="evidence" value="ECO:0007669"/>
    <property type="project" value="TreeGrafter"/>
</dbReference>
<evidence type="ECO:0000256" key="6">
    <source>
        <dbReference type="ARBA" id="ARBA00023136"/>
    </source>
</evidence>
<feature type="transmembrane region" description="Helical" evidence="7">
    <location>
        <begin position="323"/>
        <end position="350"/>
    </location>
</feature>
<dbReference type="Pfam" id="PF02687">
    <property type="entry name" value="FtsX"/>
    <property type="match status" value="1"/>
</dbReference>
<comment type="caution">
    <text evidence="9">The sequence shown here is derived from an EMBL/GenBank/DDBJ whole genome shotgun (WGS) entry which is preliminary data.</text>
</comment>
<accession>A0A4U8SB55</accession>
<comment type="similarity">
    <text evidence="2">Belongs to the ABC-4 integral membrane protein family. LolC/E subfamily.</text>
</comment>
<dbReference type="InterPro" id="IPR051447">
    <property type="entry name" value="Lipoprotein-release_system"/>
</dbReference>
<dbReference type="PANTHER" id="PTHR30489">
    <property type="entry name" value="LIPOPROTEIN-RELEASING SYSTEM TRANSMEMBRANE PROTEIN LOLE"/>
    <property type="match status" value="1"/>
</dbReference>
<evidence type="ECO:0000256" key="3">
    <source>
        <dbReference type="ARBA" id="ARBA00022475"/>
    </source>
</evidence>
<feature type="transmembrane region" description="Helical" evidence="7">
    <location>
        <begin position="377"/>
        <end position="396"/>
    </location>
</feature>
<keyword evidence="4 7" id="KW-0812">Transmembrane</keyword>
<proteinExistence type="inferred from homology"/>
<evidence type="ECO:0000259" key="8">
    <source>
        <dbReference type="Pfam" id="PF02687"/>
    </source>
</evidence>
<dbReference type="InterPro" id="IPR003838">
    <property type="entry name" value="ABC3_permease_C"/>
</dbReference>
<keyword evidence="3" id="KW-1003">Cell membrane</keyword>
<dbReference type="Proteomes" id="UP000029878">
    <property type="component" value="Unassembled WGS sequence"/>
</dbReference>
<dbReference type="PANTHER" id="PTHR30489:SF0">
    <property type="entry name" value="LIPOPROTEIN-RELEASING SYSTEM TRANSMEMBRANE PROTEIN LOLE"/>
    <property type="match status" value="1"/>
</dbReference>
<dbReference type="GO" id="GO:0098797">
    <property type="term" value="C:plasma membrane protein complex"/>
    <property type="evidence" value="ECO:0007669"/>
    <property type="project" value="TreeGrafter"/>
</dbReference>
<keyword evidence="5 7" id="KW-1133">Transmembrane helix</keyword>
<evidence type="ECO:0000256" key="1">
    <source>
        <dbReference type="ARBA" id="ARBA00004651"/>
    </source>
</evidence>
<feature type="domain" description="ABC3 transporter permease C-terminal" evidence="8">
    <location>
        <begin position="279"/>
        <end position="403"/>
    </location>
</feature>
<sequence length="411" mass="46674">MQNTRLITFILRHYLKFDKTQPFISITAILAFLGVGVGVMVLLVTMSIMNGMIKEFEHKLFIMNYPITIFSTSNKGLSKELLEYLEEKFPKLKFSPYMQTQAVIRMNAEIYPLVVYAIDLEREREVNKVLYESRTKEFSNTFNLIMGETFYYSLGLHNDEKVTLIFTELAPTGIALTPKMKKFGIDGTFASGLRNYDNSIVYTTFEALQALRGSVGNETYEGFHIFSNEPMKDIESIRLAIDAYMQESGKIVHAEAQGWWEQNGNFFAAMELEKKALFLVLMLIILMASLNIISSLLMVVMNRRKEIALLISLGASKKHVKQIFFRLGVVIGGSGIIFGIIGSFIVMWILKTFDIISIPADVYGVSRLPIELLWTDLLWTVIGACIIVCLSSYYPAKKASQIDVLQVLRNE</sequence>
<gene>
    <name evidence="9" type="ORF">LS81_005170</name>
</gene>
<keyword evidence="6 7" id="KW-0472">Membrane</keyword>
<evidence type="ECO:0000256" key="4">
    <source>
        <dbReference type="ARBA" id="ARBA00022692"/>
    </source>
</evidence>
<evidence type="ECO:0000313" key="10">
    <source>
        <dbReference type="Proteomes" id="UP000029878"/>
    </source>
</evidence>
<reference evidence="9 10" key="1">
    <citation type="journal article" date="2014" name="Genome Announc.">
        <title>Draft genome sequences of eight enterohepatic helicobacter species isolated from both laboratory and wild rodents.</title>
        <authorList>
            <person name="Sheh A."/>
            <person name="Shen Z."/>
            <person name="Fox J.G."/>
        </authorList>
    </citation>
    <scope>NUCLEOTIDE SEQUENCE [LARGE SCALE GENOMIC DNA]</scope>
    <source>
        <strain evidence="9 10">ATCC 700114</strain>
    </source>
</reference>
<evidence type="ECO:0000313" key="9">
    <source>
        <dbReference type="EMBL" id="TLD83328.1"/>
    </source>
</evidence>
<feature type="transmembrane region" description="Helical" evidence="7">
    <location>
        <begin position="276"/>
        <end position="302"/>
    </location>
</feature>
<dbReference type="EMBL" id="JRPL02000009">
    <property type="protein sequence ID" value="TLD83328.1"/>
    <property type="molecule type" value="Genomic_DNA"/>
</dbReference>
<name>A0A4U8SB55_9HELI</name>